<evidence type="ECO:0000256" key="4">
    <source>
        <dbReference type="ARBA" id="ARBA00022737"/>
    </source>
</evidence>
<evidence type="ECO:0000313" key="11">
    <source>
        <dbReference type="Proteomes" id="UP000267430"/>
    </source>
</evidence>
<keyword evidence="2" id="KW-0645">Protease</keyword>
<feature type="signal peptide" evidence="7">
    <location>
        <begin position="1"/>
        <end position="24"/>
    </location>
</feature>
<name>A0A3S1BA10_9BACI</name>
<dbReference type="SUPFAM" id="SSF54001">
    <property type="entry name" value="Cysteine proteinases"/>
    <property type="match status" value="1"/>
</dbReference>
<dbReference type="InterPro" id="IPR051202">
    <property type="entry name" value="Peptidase_C40"/>
</dbReference>
<feature type="chain" id="PRO_5018691604" evidence="7">
    <location>
        <begin position="25"/>
        <end position="349"/>
    </location>
</feature>
<keyword evidence="6" id="KW-0788">Thiol protease</keyword>
<dbReference type="Gene3D" id="3.90.1720.10">
    <property type="entry name" value="endopeptidase domain like (from Nostoc punctiforme)"/>
    <property type="match status" value="1"/>
</dbReference>
<evidence type="ECO:0000256" key="7">
    <source>
        <dbReference type="SAM" id="SignalP"/>
    </source>
</evidence>
<dbReference type="Gene3D" id="3.10.350.10">
    <property type="entry name" value="LysM domain"/>
    <property type="match status" value="3"/>
</dbReference>
<dbReference type="EMBL" id="RYZZ01000005">
    <property type="protein sequence ID" value="RUQ31452.1"/>
    <property type="molecule type" value="Genomic_DNA"/>
</dbReference>
<comment type="similarity">
    <text evidence="1">Belongs to the peptidase C40 family.</text>
</comment>
<organism evidence="10 11">
    <name type="scientific">Peribacillus cavernae</name>
    <dbReference type="NCBI Taxonomy" id="1674310"/>
    <lineage>
        <taxon>Bacteria</taxon>
        <taxon>Bacillati</taxon>
        <taxon>Bacillota</taxon>
        <taxon>Bacilli</taxon>
        <taxon>Bacillales</taxon>
        <taxon>Bacillaceae</taxon>
        <taxon>Peribacillus</taxon>
    </lineage>
</organism>
<accession>A0A3S1BA10</accession>
<dbReference type="InterPro" id="IPR036779">
    <property type="entry name" value="LysM_dom_sf"/>
</dbReference>
<gene>
    <name evidence="10" type="ORF">ELQ35_03640</name>
</gene>
<feature type="domain" description="LysM" evidence="8">
    <location>
        <begin position="87"/>
        <end position="130"/>
    </location>
</feature>
<dbReference type="CDD" id="cd00118">
    <property type="entry name" value="LysM"/>
    <property type="match status" value="3"/>
</dbReference>
<evidence type="ECO:0000259" key="8">
    <source>
        <dbReference type="PROSITE" id="PS51782"/>
    </source>
</evidence>
<dbReference type="RefSeq" id="WP_126863475.1">
    <property type="nucleotide sequence ID" value="NZ_JAUSTX010000004.1"/>
</dbReference>
<feature type="domain" description="LysM" evidence="8">
    <location>
        <begin position="25"/>
        <end position="68"/>
    </location>
</feature>
<dbReference type="InterPro" id="IPR018392">
    <property type="entry name" value="LysM"/>
</dbReference>
<evidence type="ECO:0000256" key="1">
    <source>
        <dbReference type="ARBA" id="ARBA00007074"/>
    </source>
</evidence>
<dbReference type="Proteomes" id="UP000267430">
    <property type="component" value="Unassembled WGS sequence"/>
</dbReference>
<dbReference type="PROSITE" id="PS51935">
    <property type="entry name" value="NLPC_P60"/>
    <property type="match status" value="1"/>
</dbReference>
<dbReference type="SUPFAM" id="SSF54106">
    <property type="entry name" value="LysM domain"/>
    <property type="match status" value="3"/>
</dbReference>
<evidence type="ECO:0000313" key="10">
    <source>
        <dbReference type="EMBL" id="RUQ31452.1"/>
    </source>
</evidence>
<evidence type="ECO:0000256" key="5">
    <source>
        <dbReference type="ARBA" id="ARBA00022801"/>
    </source>
</evidence>
<keyword evidence="4" id="KW-0677">Repeat</keyword>
<protein>
    <submittedName>
        <fullName evidence="10">Peptidoglycan endopeptidase</fullName>
    </submittedName>
</protein>
<dbReference type="InterPro" id="IPR038765">
    <property type="entry name" value="Papain-like_cys_pep_sf"/>
</dbReference>
<dbReference type="GO" id="GO:0008234">
    <property type="term" value="F:cysteine-type peptidase activity"/>
    <property type="evidence" value="ECO:0007669"/>
    <property type="project" value="UniProtKB-KW"/>
</dbReference>
<dbReference type="PANTHER" id="PTHR47053">
    <property type="entry name" value="MUREIN DD-ENDOPEPTIDASE MEPH-RELATED"/>
    <property type="match status" value="1"/>
</dbReference>
<dbReference type="PANTHER" id="PTHR47053:SF1">
    <property type="entry name" value="MUREIN DD-ENDOPEPTIDASE MEPH-RELATED"/>
    <property type="match status" value="1"/>
</dbReference>
<dbReference type="OrthoDB" id="9813368at2"/>
<feature type="domain" description="LysM" evidence="8">
    <location>
        <begin position="163"/>
        <end position="206"/>
    </location>
</feature>
<comment type="caution">
    <text evidence="10">The sequence shown here is derived from an EMBL/GenBank/DDBJ whole genome shotgun (WGS) entry which is preliminary data.</text>
</comment>
<sequence length="349" mass="38046">MKKHIVTISTAAILSSAFASSTMASTYTVKSGDNLSKIANTHHTTVSKLKRLNNLASDLIHTNQKLTISENAKTAASQITVEKTKTTTYTVKKGDYLIKIANKYGISLAELQSWNKLKGHLIYPGQKLTVSKNGNKTIIELPKNDAPTINNETSTTQTPAAVSTYIVKNGDSLWAIANKSSVSVTDLKSLNNLKSDVIYTGQTLKIGKSTLKPSEAVATSDRTENADKRVDRVISEAKKQIGVPYSWAGSSPSGFDCSGFVYYVFKNAGYQISRLSSSTYYDLGKKVTSPRPGDLVFFSPNEGSKSVISHMGIYLGDRQFIHASSSKGVRISSIDESYFKKRLIGFKQL</sequence>
<keyword evidence="11" id="KW-1185">Reference proteome</keyword>
<dbReference type="Pfam" id="PF00877">
    <property type="entry name" value="NLPC_P60"/>
    <property type="match status" value="1"/>
</dbReference>
<reference evidence="10 11" key="1">
    <citation type="submission" date="2018-12" db="EMBL/GenBank/DDBJ databases">
        <title>Bacillus chawlae sp. nov., Bacillus glennii sp. nov., and Bacillus saganii sp. nov. Isolated from the Vehicle Assembly Building at Kennedy Space Center where the Viking Spacecraft were Assembled.</title>
        <authorList>
            <person name="Seuylemezian A."/>
            <person name="Vaishampayan P."/>
        </authorList>
    </citation>
    <scope>NUCLEOTIDE SEQUENCE [LARGE SCALE GENOMIC DNA]</scope>
    <source>
        <strain evidence="10 11">L5</strain>
    </source>
</reference>
<keyword evidence="5" id="KW-0378">Hydrolase</keyword>
<evidence type="ECO:0000256" key="3">
    <source>
        <dbReference type="ARBA" id="ARBA00022729"/>
    </source>
</evidence>
<dbReference type="SMART" id="SM00257">
    <property type="entry name" value="LysM"/>
    <property type="match status" value="3"/>
</dbReference>
<feature type="domain" description="NlpC/P60" evidence="9">
    <location>
        <begin position="227"/>
        <end position="349"/>
    </location>
</feature>
<dbReference type="InterPro" id="IPR000064">
    <property type="entry name" value="NLP_P60_dom"/>
</dbReference>
<keyword evidence="3 7" id="KW-0732">Signal</keyword>
<proteinExistence type="inferred from homology"/>
<dbReference type="AlphaFoldDB" id="A0A3S1BA10"/>
<evidence type="ECO:0000256" key="6">
    <source>
        <dbReference type="ARBA" id="ARBA00022807"/>
    </source>
</evidence>
<dbReference type="PROSITE" id="PS51782">
    <property type="entry name" value="LYSM"/>
    <property type="match status" value="3"/>
</dbReference>
<dbReference type="GO" id="GO:0006508">
    <property type="term" value="P:proteolysis"/>
    <property type="evidence" value="ECO:0007669"/>
    <property type="project" value="UniProtKB-KW"/>
</dbReference>
<evidence type="ECO:0000256" key="2">
    <source>
        <dbReference type="ARBA" id="ARBA00022670"/>
    </source>
</evidence>
<evidence type="ECO:0000259" key="9">
    <source>
        <dbReference type="PROSITE" id="PS51935"/>
    </source>
</evidence>
<dbReference type="Pfam" id="PF01476">
    <property type="entry name" value="LysM"/>
    <property type="match status" value="3"/>
</dbReference>